<dbReference type="GO" id="GO:0051539">
    <property type="term" value="F:4 iron, 4 sulfur cluster binding"/>
    <property type="evidence" value="ECO:0007669"/>
    <property type="project" value="UniProtKB-KW"/>
</dbReference>
<evidence type="ECO:0000313" key="7">
    <source>
        <dbReference type="Proteomes" id="UP000178943"/>
    </source>
</evidence>
<dbReference type="InterPro" id="IPR050954">
    <property type="entry name" value="ET_IronSulfur_Cluster-Binding"/>
</dbReference>
<evidence type="ECO:0000256" key="2">
    <source>
        <dbReference type="ARBA" id="ARBA00022723"/>
    </source>
</evidence>
<evidence type="ECO:0000313" key="6">
    <source>
        <dbReference type="EMBL" id="OGF68247.1"/>
    </source>
</evidence>
<dbReference type="GO" id="GO:0046872">
    <property type="term" value="F:metal ion binding"/>
    <property type="evidence" value="ECO:0007669"/>
    <property type="project" value="UniProtKB-KW"/>
</dbReference>
<feature type="domain" description="4Fe-4S ferredoxin-type" evidence="5">
    <location>
        <begin position="48"/>
        <end position="77"/>
    </location>
</feature>
<sequence>MSDLPSRRDFMKLLLQVPCTTALLNWSGLLLMSNQDKETPYNSEEHYYGMGVQISKCIGCGRCAEACKIENDVPDEPFFFKTWVERYLIYSDGKTHVDSPNGGINGYPSVGDVRKILRSFFVPKLCNHCNNPPCVQVCPVGATFITKDGVILVDKDYCIGCRYCIQACPYGARYLHPATKTADKCTFCYHRITKGLLPACVEVCPTQARIFGDVKKLASPLRRLMRMNSIQVLKPYLNTEPKVYYTDLDGEVR</sequence>
<dbReference type="CDD" id="cd10551">
    <property type="entry name" value="PsrB"/>
    <property type="match status" value="1"/>
</dbReference>
<protein>
    <submittedName>
        <fullName evidence="6">4Fe-4S ferredoxin</fullName>
    </submittedName>
</protein>
<evidence type="ECO:0000256" key="3">
    <source>
        <dbReference type="ARBA" id="ARBA00023004"/>
    </source>
</evidence>
<dbReference type="STRING" id="1817863.A2Y62_16125"/>
<dbReference type="SUPFAM" id="SSF54862">
    <property type="entry name" value="4Fe-4S ferredoxins"/>
    <property type="match status" value="1"/>
</dbReference>
<dbReference type="PANTHER" id="PTHR43177">
    <property type="entry name" value="PROTEIN NRFC"/>
    <property type="match status" value="1"/>
</dbReference>
<organism evidence="6 7">
    <name type="scientific">Candidatus Fischerbacteria bacterium RBG_13_37_8</name>
    <dbReference type="NCBI Taxonomy" id="1817863"/>
    <lineage>
        <taxon>Bacteria</taxon>
        <taxon>Candidatus Fischeribacteriota</taxon>
    </lineage>
</organism>
<dbReference type="AlphaFoldDB" id="A0A1F5VY82"/>
<dbReference type="Pfam" id="PF12800">
    <property type="entry name" value="Fer4_4"/>
    <property type="match status" value="1"/>
</dbReference>
<dbReference type="Proteomes" id="UP000178943">
    <property type="component" value="Unassembled WGS sequence"/>
</dbReference>
<dbReference type="Gene3D" id="3.30.70.20">
    <property type="match status" value="2"/>
</dbReference>
<dbReference type="PANTHER" id="PTHR43177:SF3">
    <property type="entry name" value="PROTEIN NRFC HOMOLOG"/>
    <property type="match status" value="1"/>
</dbReference>
<dbReference type="EMBL" id="MFGW01000008">
    <property type="protein sequence ID" value="OGF68247.1"/>
    <property type="molecule type" value="Genomic_DNA"/>
</dbReference>
<dbReference type="PROSITE" id="PS00198">
    <property type="entry name" value="4FE4S_FER_1"/>
    <property type="match status" value="1"/>
</dbReference>
<proteinExistence type="predicted"/>
<gene>
    <name evidence="6" type="ORF">A2Y62_16125</name>
</gene>
<name>A0A1F5VY82_9BACT</name>
<dbReference type="PROSITE" id="PS51379">
    <property type="entry name" value="4FE4S_FER_2"/>
    <property type="match status" value="3"/>
</dbReference>
<evidence type="ECO:0000256" key="4">
    <source>
        <dbReference type="ARBA" id="ARBA00023014"/>
    </source>
</evidence>
<evidence type="ECO:0000259" key="5">
    <source>
        <dbReference type="PROSITE" id="PS51379"/>
    </source>
</evidence>
<dbReference type="Pfam" id="PF13247">
    <property type="entry name" value="Fer4_11"/>
    <property type="match status" value="1"/>
</dbReference>
<comment type="caution">
    <text evidence="6">The sequence shown here is derived from an EMBL/GenBank/DDBJ whole genome shotgun (WGS) entry which is preliminary data.</text>
</comment>
<keyword evidence="3" id="KW-0408">Iron</keyword>
<keyword evidence="2" id="KW-0479">Metal-binding</keyword>
<dbReference type="InterPro" id="IPR017896">
    <property type="entry name" value="4Fe4S_Fe-S-bd"/>
</dbReference>
<reference evidence="6 7" key="1">
    <citation type="journal article" date="2016" name="Nat. Commun.">
        <title>Thousands of microbial genomes shed light on interconnected biogeochemical processes in an aquifer system.</title>
        <authorList>
            <person name="Anantharaman K."/>
            <person name="Brown C.T."/>
            <person name="Hug L.A."/>
            <person name="Sharon I."/>
            <person name="Castelle C.J."/>
            <person name="Probst A.J."/>
            <person name="Thomas B.C."/>
            <person name="Singh A."/>
            <person name="Wilkins M.J."/>
            <person name="Karaoz U."/>
            <person name="Brodie E.L."/>
            <person name="Williams K.H."/>
            <person name="Hubbard S.S."/>
            <person name="Banfield J.F."/>
        </authorList>
    </citation>
    <scope>NUCLEOTIDE SEQUENCE [LARGE SCALE GENOMIC DNA]</scope>
</reference>
<feature type="domain" description="4Fe-4S ferredoxin-type" evidence="5">
    <location>
        <begin position="117"/>
        <end position="148"/>
    </location>
</feature>
<keyword evidence="1" id="KW-0004">4Fe-4S</keyword>
<keyword evidence="4" id="KW-0411">Iron-sulfur</keyword>
<dbReference type="InterPro" id="IPR017900">
    <property type="entry name" value="4Fe4S_Fe_S_CS"/>
</dbReference>
<evidence type="ECO:0000256" key="1">
    <source>
        <dbReference type="ARBA" id="ARBA00022485"/>
    </source>
</evidence>
<accession>A0A1F5VY82</accession>
<feature type="domain" description="4Fe-4S ferredoxin-type" evidence="5">
    <location>
        <begin position="149"/>
        <end position="178"/>
    </location>
</feature>